<reference evidence="1 2" key="1">
    <citation type="submission" date="2023-07" db="EMBL/GenBank/DDBJ databases">
        <title>Novel species of Thermanaerothrix with wide hydrolytic capabilities.</title>
        <authorList>
            <person name="Zayulina K.S."/>
            <person name="Podosokorskaya O.A."/>
            <person name="Elcheninov A.G."/>
        </authorList>
    </citation>
    <scope>NUCLEOTIDE SEQUENCE [LARGE SCALE GENOMIC DNA]</scope>
    <source>
        <strain evidence="1 2">4228-RoL</strain>
    </source>
</reference>
<dbReference type="Pfam" id="PF06153">
    <property type="entry name" value="CdAMP_rec"/>
    <property type="match status" value="1"/>
</dbReference>
<dbReference type="InterPro" id="IPR010375">
    <property type="entry name" value="CdAMP_rec"/>
</dbReference>
<dbReference type="Gene3D" id="3.30.70.120">
    <property type="match status" value="1"/>
</dbReference>
<protein>
    <submittedName>
        <fullName evidence="1">Cyclic-di-AMP receptor</fullName>
    </submittedName>
</protein>
<keyword evidence="2" id="KW-1185">Reference proteome</keyword>
<dbReference type="RefSeq" id="WP_315625430.1">
    <property type="nucleotide sequence ID" value="NZ_JAUHMF010000002.1"/>
</dbReference>
<proteinExistence type="predicted"/>
<evidence type="ECO:0000313" key="1">
    <source>
        <dbReference type="EMBL" id="MDT8898768.1"/>
    </source>
</evidence>
<dbReference type="InterPro" id="IPR015867">
    <property type="entry name" value="N-reg_PII/ATP_PRibTrfase_C"/>
</dbReference>
<dbReference type="PANTHER" id="PTHR38456:SF1">
    <property type="entry name" value="CYCLIC DI-AMP RECEPTOR A"/>
    <property type="match status" value="1"/>
</dbReference>
<sequence length="118" mass="12737">MNSEANPSSPPVNRLFLAVVQAQDADGAVSALERRGFTVTRLPSQGGFLGRRNATLLVGLPEIREEQALQDLRETCRQRVEYIAVPLESAPLALPVPTPVTVGGATVFSLVVEHFEEV</sequence>
<dbReference type="EMBL" id="JAUHMF010000002">
    <property type="protein sequence ID" value="MDT8898768.1"/>
    <property type="molecule type" value="Genomic_DNA"/>
</dbReference>
<keyword evidence="1" id="KW-0675">Receptor</keyword>
<evidence type="ECO:0000313" key="2">
    <source>
        <dbReference type="Proteomes" id="UP001254165"/>
    </source>
</evidence>
<name>A0ABU3NPJ5_9CHLR</name>
<dbReference type="PANTHER" id="PTHR38456">
    <property type="entry name" value="CYCLIC DI-AMP RECEPTOR A"/>
    <property type="match status" value="1"/>
</dbReference>
<accession>A0ABU3NPJ5</accession>
<comment type="caution">
    <text evidence="1">The sequence shown here is derived from an EMBL/GenBank/DDBJ whole genome shotgun (WGS) entry which is preliminary data.</text>
</comment>
<dbReference type="Proteomes" id="UP001254165">
    <property type="component" value="Unassembled WGS sequence"/>
</dbReference>
<organism evidence="1 2">
    <name type="scientific">Thermanaerothrix solaris</name>
    <dbReference type="NCBI Taxonomy" id="3058434"/>
    <lineage>
        <taxon>Bacteria</taxon>
        <taxon>Bacillati</taxon>
        <taxon>Chloroflexota</taxon>
        <taxon>Anaerolineae</taxon>
        <taxon>Anaerolineales</taxon>
        <taxon>Anaerolineaceae</taxon>
        <taxon>Thermanaerothrix</taxon>
    </lineage>
</organism>
<gene>
    <name evidence="1" type="ORF">QYE77_10865</name>
</gene>